<reference evidence="7 8" key="1">
    <citation type="submission" date="2019-09" db="EMBL/GenBank/DDBJ databases">
        <title>Draft genome sequencing and comparative genomics of hatchery-associated Vibrios.</title>
        <authorList>
            <person name="Kehlet-Delgado H."/>
            <person name="Mueller R.S."/>
        </authorList>
    </citation>
    <scope>NUCLEOTIDE SEQUENCE [LARGE SCALE GENOMIC DNA]</scope>
    <source>
        <strain evidence="7 8">99-70-13A3</strain>
    </source>
</reference>
<accession>A0A7Y4G0E2</accession>
<dbReference type="GO" id="GO:0003714">
    <property type="term" value="F:transcription corepressor activity"/>
    <property type="evidence" value="ECO:0007669"/>
    <property type="project" value="InterPro"/>
</dbReference>
<evidence type="ECO:0000259" key="5">
    <source>
        <dbReference type="Pfam" id="PF00389"/>
    </source>
</evidence>
<dbReference type="InterPro" id="IPR043322">
    <property type="entry name" value="CtBP"/>
</dbReference>
<dbReference type="SUPFAM" id="SSF52283">
    <property type="entry name" value="Formate/glycerate dehydrogenase catalytic domain-like"/>
    <property type="match status" value="1"/>
</dbReference>
<dbReference type="InterPro" id="IPR051638">
    <property type="entry name" value="CTBP_dehydrogenase"/>
</dbReference>
<dbReference type="CDD" id="cd05299">
    <property type="entry name" value="CtBP_dh"/>
    <property type="match status" value="1"/>
</dbReference>
<dbReference type="GO" id="GO:0001221">
    <property type="term" value="F:transcription coregulator binding"/>
    <property type="evidence" value="ECO:0007669"/>
    <property type="project" value="TreeGrafter"/>
</dbReference>
<organism evidence="7 8">
    <name type="scientific">Vibrio splendidus</name>
    <dbReference type="NCBI Taxonomy" id="29497"/>
    <lineage>
        <taxon>Bacteria</taxon>
        <taxon>Pseudomonadati</taxon>
        <taxon>Pseudomonadota</taxon>
        <taxon>Gammaproteobacteria</taxon>
        <taxon>Vibrionales</taxon>
        <taxon>Vibrionaceae</taxon>
        <taxon>Vibrio</taxon>
    </lineage>
</organism>
<dbReference type="EMBL" id="VTXL01000010">
    <property type="protein sequence ID" value="NOJ13712.1"/>
    <property type="molecule type" value="Genomic_DNA"/>
</dbReference>
<evidence type="ECO:0000256" key="3">
    <source>
        <dbReference type="ARBA" id="ARBA00023027"/>
    </source>
</evidence>
<dbReference type="InterPro" id="IPR006139">
    <property type="entry name" value="D-isomer_2_OHA_DH_cat_dom"/>
</dbReference>
<comment type="caution">
    <text evidence="7">The sequence shown here is derived from an EMBL/GenBank/DDBJ whole genome shotgun (WGS) entry which is preliminary data.</text>
</comment>
<dbReference type="PANTHER" id="PTHR46029">
    <property type="entry name" value="C-TERMINAL-BINDING PROTEIN"/>
    <property type="match status" value="1"/>
</dbReference>
<evidence type="ECO:0000313" key="8">
    <source>
        <dbReference type="Proteomes" id="UP000519158"/>
    </source>
</evidence>
<evidence type="ECO:0000256" key="4">
    <source>
        <dbReference type="RuleBase" id="RU003719"/>
    </source>
</evidence>
<dbReference type="GO" id="GO:0051287">
    <property type="term" value="F:NAD binding"/>
    <property type="evidence" value="ECO:0007669"/>
    <property type="project" value="InterPro"/>
</dbReference>
<dbReference type="Pfam" id="PF02826">
    <property type="entry name" value="2-Hacid_dh_C"/>
    <property type="match status" value="1"/>
</dbReference>
<evidence type="ECO:0000259" key="6">
    <source>
        <dbReference type="Pfam" id="PF02826"/>
    </source>
</evidence>
<dbReference type="InterPro" id="IPR036291">
    <property type="entry name" value="NAD(P)-bd_dom_sf"/>
</dbReference>
<dbReference type="Proteomes" id="UP000519158">
    <property type="component" value="Unassembled WGS sequence"/>
</dbReference>
<dbReference type="Pfam" id="PF00389">
    <property type="entry name" value="2-Hacid_dh"/>
    <property type="match status" value="1"/>
</dbReference>
<gene>
    <name evidence="7" type="ORF">F0234_13180</name>
</gene>
<keyword evidence="2 4" id="KW-0560">Oxidoreductase</keyword>
<dbReference type="GO" id="GO:0140297">
    <property type="term" value="F:DNA-binding transcription factor binding"/>
    <property type="evidence" value="ECO:0007669"/>
    <property type="project" value="TreeGrafter"/>
</dbReference>
<feature type="domain" description="D-isomer specific 2-hydroxyacid dehydrogenase catalytic" evidence="5">
    <location>
        <begin position="12"/>
        <end position="313"/>
    </location>
</feature>
<dbReference type="AlphaFoldDB" id="A0A7Y4G0E2"/>
<evidence type="ECO:0000313" key="7">
    <source>
        <dbReference type="EMBL" id="NOJ13712.1"/>
    </source>
</evidence>
<evidence type="ECO:0000256" key="2">
    <source>
        <dbReference type="ARBA" id="ARBA00023002"/>
    </source>
</evidence>
<evidence type="ECO:0000256" key="1">
    <source>
        <dbReference type="ARBA" id="ARBA00005854"/>
    </source>
</evidence>
<dbReference type="GO" id="GO:0006357">
    <property type="term" value="P:regulation of transcription by RNA polymerase II"/>
    <property type="evidence" value="ECO:0007669"/>
    <property type="project" value="TreeGrafter"/>
</dbReference>
<dbReference type="InterPro" id="IPR029752">
    <property type="entry name" value="D-isomer_DH_CS1"/>
</dbReference>
<dbReference type="Gene3D" id="3.40.50.720">
    <property type="entry name" value="NAD(P)-binding Rossmann-like Domain"/>
    <property type="match status" value="2"/>
</dbReference>
<comment type="similarity">
    <text evidence="1 4">Belongs to the D-isomer specific 2-hydroxyacid dehydrogenase family.</text>
</comment>
<dbReference type="PANTHER" id="PTHR46029:SF7">
    <property type="entry name" value="C-TERMINAL-BINDING PROTEIN"/>
    <property type="match status" value="1"/>
</dbReference>
<dbReference type="PROSITE" id="PS00670">
    <property type="entry name" value="D_2_HYDROXYACID_DH_2"/>
    <property type="match status" value="1"/>
</dbReference>
<dbReference type="GO" id="GO:0016616">
    <property type="term" value="F:oxidoreductase activity, acting on the CH-OH group of donors, NAD or NADP as acceptor"/>
    <property type="evidence" value="ECO:0007669"/>
    <property type="project" value="InterPro"/>
</dbReference>
<protein>
    <submittedName>
        <fullName evidence="7">C-terminal binding protein</fullName>
    </submittedName>
</protein>
<dbReference type="SUPFAM" id="SSF51735">
    <property type="entry name" value="NAD(P)-binding Rossmann-fold domains"/>
    <property type="match status" value="1"/>
</dbReference>
<keyword evidence="3" id="KW-0520">NAD</keyword>
<feature type="domain" description="D-isomer specific 2-hydroxyacid dehydrogenase NAD-binding" evidence="6">
    <location>
        <begin position="94"/>
        <end position="282"/>
    </location>
</feature>
<dbReference type="InterPro" id="IPR029753">
    <property type="entry name" value="D-isomer_DH_CS"/>
</dbReference>
<proteinExistence type="inferred from homology"/>
<dbReference type="RefSeq" id="WP_171329288.1">
    <property type="nucleotide sequence ID" value="NZ_CAWPOP010000062.1"/>
</dbReference>
<sequence>MTKVFITDRITDPTIEKEILGDHLASSIEKDVEVLLVWHQIVDESFLNDFPNLKVIIRYGVGFDKIDLSACRSRGITVCNNPDYCTEEVADTAVAMILNTTRMLTRYNAVAPHYSSGWQENVIPEIKRTSSQTVGVIGMGRIGSLTLSKCKALGYQTQFYDPYISEGTEKVFGTSKCSSLEELLETSDIVSLHCPLDESTQGIVDSQFINRMKSGASLVNTARGGLVSDIDIFYSALKFQDLSSVALDVLPQEPPKSGKLIDAWKNNEAWLAGRLLINPHAAYHSIESQLEQRKNAAINAMRAIKGLPVTAVVSD</sequence>
<dbReference type="PROSITE" id="PS00065">
    <property type="entry name" value="D_2_HYDROXYACID_DH_1"/>
    <property type="match status" value="1"/>
</dbReference>
<name>A0A7Y4G0E2_VIBSP</name>
<dbReference type="InterPro" id="IPR006140">
    <property type="entry name" value="D-isomer_DH_NAD-bd"/>
</dbReference>